<feature type="transmembrane region" description="Helical" evidence="6">
    <location>
        <begin position="150"/>
        <end position="175"/>
    </location>
</feature>
<evidence type="ECO:0000256" key="1">
    <source>
        <dbReference type="ARBA" id="ARBA00004141"/>
    </source>
</evidence>
<dbReference type="EMBL" id="CAXAMN010023696">
    <property type="protein sequence ID" value="CAK9080031.1"/>
    <property type="molecule type" value="Genomic_DNA"/>
</dbReference>
<feature type="transmembrane region" description="Helical" evidence="6">
    <location>
        <begin position="367"/>
        <end position="385"/>
    </location>
</feature>
<organism evidence="8 9">
    <name type="scientific">Durusdinium trenchii</name>
    <dbReference type="NCBI Taxonomy" id="1381693"/>
    <lineage>
        <taxon>Eukaryota</taxon>
        <taxon>Sar</taxon>
        <taxon>Alveolata</taxon>
        <taxon>Dinophyceae</taxon>
        <taxon>Suessiales</taxon>
        <taxon>Symbiodiniaceae</taxon>
        <taxon>Durusdinium</taxon>
    </lineage>
</organism>
<keyword evidence="2 6" id="KW-0812">Transmembrane</keyword>
<dbReference type="PANTHER" id="PTHR10217">
    <property type="entry name" value="VOLTAGE AND LIGAND GATED POTASSIUM CHANNEL"/>
    <property type="match status" value="1"/>
</dbReference>
<keyword evidence="3 6" id="KW-1133">Transmembrane helix</keyword>
<dbReference type="InterPro" id="IPR014710">
    <property type="entry name" value="RmlC-like_jellyroll"/>
</dbReference>
<evidence type="ECO:0000256" key="5">
    <source>
        <dbReference type="SAM" id="MobiDB-lite"/>
    </source>
</evidence>
<dbReference type="InterPro" id="IPR050818">
    <property type="entry name" value="KCNH_animal-type"/>
</dbReference>
<feature type="domain" description="Ion transport" evidence="7">
    <location>
        <begin position="155"/>
        <end position="423"/>
    </location>
</feature>
<keyword evidence="9" id="KW-1185">Reference proteome</keyword>
<feature type="transmembrane region" description="Helical" evidence="6">
    <location>
        <begin position="397"/>
        <end position="420"/>
    </location>
</feature>
<dbReference type="PANTHER" id="PTHR10217:SF435">
    <property type="entry name" value="POTASSIUM VOLTAGE-GATED CHANNEL PROTEIN EAG"/>
    <property type="match status" value="1"/>
</dbReference>
<dbReference type="Pfam" id="PF00520">
    <property type="entry name" value="Ion_trans"/>
    <property type="match status" value="1"/>
</dbReference>
<evidence type="ECO:0000259" key="7">
    <source>
        <dbReference type="Pfam" id="PF00520"/>
    </source>
</evidence>
<dbReference type="SUPFAM" id="SSF81324">
    <property type="entry name" value="Voltage-gated potassium channels"/>
    <property type="match status" value="1"/>
</dbReference>
<feature type="region of interest" description="Disordered" evidence="5">
    <location>
        <begin position="658"/>
        <end position="685"/>
    </location>
</feature>
<proteinExistence type="predicted"/>
<accession>A0ABP0PWZ7</accession>
<evidence type="ECO:0000313" key="9">
    <source>
        <dbReference type="Proteomes" id="UP001642484"/>
    </source>
</evidence>
<dbReference type="Gene3D" id="1.10.287.70">
    <property type="match status" value="1"/>
</dbReference>
<gene>
    <name evidence="8" type="ORF">CCMP2556_LOCUS39340</name>
</gene>
<evidence type="ECO:0000256" key="4">
    <source>
        <dbReference type="ARBA" id="ARBA00023136"/>
    </source>
</evidence>
<dbReference type="InterPro" id="IPR005821">
    <property type="entry name" value="Ion_trans_dom"/>
</dbReference>
<feature type="transmembrane region" description="Helical" evidence="6">
    <location>
        <begin position="187"/>
        <end position="207"/>
    </location>
</feature>
<sequence length="759" mass="86789">MWNYLFKRNNGNGTSYRSLEVTLSRDFSLADEDPDCHGVEPPSVTAAKVSFDFDGDHASAGSSEHHWDGDGRIKKTKFANFSRGIMKQRSFNCNFNIASNSLDDEDNDYEKESQPQALRHEWHKLCRSWVIVPELSESKKAKGFVHWVEVWDLSFTLMIFFIAYYLPWVLVFFTWDELPQFHRMLETIMSLWFSADMVLQFFIAYSNPANDLSQGAWQKDPREIVMRYTGLNGGFGWFWLDLASVTPFWLRMMNGGKAFPGFGYFQMLCLLRVLKMFRMLNLPRLWRFMSRWQASFGFSYLVIDFMKFLFILTLTAHLFACTWVAIEGKVTQGLFSYSTSGHTWLSAIIESKGDPCNPSAAQDSKCVYWLSLYWAVMTLTSVGYGDVTPQNQVEYTVCAILMMISGLVWAYIVGSVVSLIHTMDTSVEFKQNMDELNEMMESRGLPRDLRVRMRRYMHECVVAKQQKMQETLLRSTISEGLQREVARNNQRDLLKNIYWAKDFPDEAKMELVKCFYPSFYGPDEAIMLRKAVLVIQKGIMGIRGRVLRRGDVIGLESILLETNSLVETSQPRTLSYCFVMMLMRDDLLEVARNFEEVDGQLRRAQIRAAVRRAFLTSAAQVKLHRKAAEEDGHLPHIQRTFTQNQATFSHAQPMHLTRHTSGRSLTSHAAPVAISPTGGDSAATAPAPLASALTRGRFSRVGSSLEEATAPGAPAPPSWTDVLERIEQQNIEIKRNQESMLRQLHSLQSRSTAYPSHGY</sequence>
<reference evidence="8 9" key="1">
    <citation type="submission" date="2024-02" db="EMBL/GenBank/DDBJ databases">
        <authorList>
            <person name="Chen Y."/>
            <person name="Shah S."/>
            <person name="Dougan E. K."/>
            <person name="Thang M."/>
            <person name="Chan C."/>
        </authorList>
    </citation>
    <scope>NUCLEOTIDE SEQUENCE [LARGE SCALE GENOMIC DNA]</scope>
</reference>
<feature type="transmembrane region" description="Helical" evidence="6">
    <location>
        <begin position="262"/>
        <end position="280"/>
    </location>
</feature>
<keyword evidence="4 6" id="KW-0472">Membrane</keyword>
<dbReference type="InterPro" id="IPR003938">
    <property type="entry name" value="K_chnl_volt-dep_EAG/ELK/ERG"/>
</dbReference>
<feature type="transmembrane region" description="Helical" evidence="6">
    <location>
        <begin position="228"/>
        <end position="250"/>
    </location>
</feature>
<dbReference type="PRINTS" id="PR01463">
    <property type="entry name" value="EAGCHANLFMLY"/>
</dbReference>
<evidence type="ECO:0000256" key="2">
    <source>
        <dbReference type="ARBA" id="ARBA00022692"/>
    </source>
</evidence>
<dbReference type="Gene3D" id="2.60.120.10">
    <property type="entry name" value="Jelly Rolls"/>
    <property type="match status" value="1"/>
</dbReference>
<protein>
    <recommendedName>
        <fullName evidence="7">Ion transport domain-containing protein</fullName>
    </recommendedName>
</protein>
<dbReference type="Gene3D" id="1.10.287.630">
    <property type="entry name" value="Helix hairpin bin"/>
    <property type="match status" value="1"/>
</dbReference>
<dbReference type="Proteomes" id="UP001642484">
    <property type="component" value="Unassembled WGS sequence"/>
</dbReference>
<comment type="caution">
    <text evidence="8">The sequence shown here is derived from an EMBL/GenBank/DDBJ whole genome shotgun (WGS) entry which is preliminary data.</text>
</comment>
<evidence type="ECO:0000256" key="6">
    <source>
        <dbReference type="SAM" id="Phobius"/>
    </source>
</evidence>
<comment type="subcellular location">
    <subcellularLocation>
        <location evidence="1">Membrane</location>
        <topology evidence="1">Multi-pass membrane protein</topology>
    </subcellularLocation>
</comment>
<feature type="transmembrane region" description="Helical" evidence="6">
    <location>
        <begin position="301"/>
        <end position="326"/>
    </location>
</feature>
<dbReference type="InterPro" id="IPR018490">
    <property type="entry name" value="cNMP-bd_dom_sf"/>
</dbReference>
<evidence type="ECO:0000313" key="8">
    <source>
        <dbReference type="EMBL" id="CAK9080031.1"/>
    </source>
</evidence>
<dbReference type="SUPFAM" id="SSF51206">
    <property type="entry name" value="cAMP-binding domain-like"/>
    <property type="match status" value="1"/>
</dbReference>
<name>A0ABP0PWZ7_9DINO</name>
<evidence type="ECO:0000256" key="3">
    <source>
        <dbReference type="ARBA" id="ARBA00022989"/>
    </source>
</evidence>